<dbReference type="SUPFAM" id="SSF46689">
    <property type="entry name" value="Homeodomain-like"/>
    <property type="match status" value="2"/>
</dbReference>
<keyword evidence="1" id="KW-0805">Transcription regulation</keyword>
<dbReference type="InterPro" id="IPR003313">
    <property type="entry name" value="AraC-bd"/>
</dbReference>
<dbReference type="PROSITE" id="PS01124">
    <property type="entry name" value="HTH_ARAC_FAMILY_2"/>
    <property type="match status" value="1"/>
</dbReference>
<reference evidence="5 6" key="1">
    <citation type="submission" date="2021-10" db="EMBL/GenBank/DDBJ databases">
        <title>Collection of gut derived symbiotic bacterial strains cultured from healthy donors.</title>
        <authorList>
            <person name="Lin H."/>
            <person name="Littmann E."/>
            <person name="Kohout C."/>
            <person name="Pamer E.G."/>
        </authorList>
    </citation>
    <scope>NUCLEOTIDE SEQUENCE [LARGE SCALE GENOMIC DNA]</scope>
    <source>
        <strain evidence="5 6">DFI.1.165</strain>
    </source>
</reference>
<gene>
    <name evidence="5" type="ORF">LIZ65_14560</name>
</gene>
<dbReference type="InterPro" id="IPR018062">
    <property type="entry name" value="HTH_AraC-typ_CS"/>
</dbReference>
<dbReference type="SMART" id="SM00342">
    <property type="entry name" value="HTH_ARAC"/>
    <property type="match status" value="1"/>
</dbReference>
<dbReference type="InterPro" id="IPR018060">
    <property type="entry name" value="HTH_AraC"/>
</dbReference>
<dbReference type="SUPFAM" id="SSF51215">
    <property type="entry name" value="Regulatory protein AraC"/>
    <property type="match status" value="1"/>
</dbReference>
<organism evidence="5 6">
    <name type="scientific">Bariatricus massiliensis</name>
    <dbReference type="NCBI Taxonomy" id="1745713"/>
    <lineage>
        <taxon>Bacteria</taxon>
        <taxon>Bacillati</taxon>
        <taxon>Bacillota</taxon>
        <taxon>Clostridia</taxon>
        <taxon>Lachnospirales</taxon>
        <taxon>Lachnospiraceae</taxon>
        <taxon>Bariatricus</taxon>
    </lineage>
</organism>
<dbReference type="Pfam" id="PF02311">
    <property type="entry name" value="AraC_binding"/>
    <property type="match status" value="1"/>
</dbReference>
<name>A0ABS8DJ99_9FIRM</name>
<keyword evidence="3" id="KW-0804">Transcription</keyword>
<dbReference type="Pfam" id="PF12833">
    <property type="entry name" value="HTH_18"/>
    <property type="match status" value="1"/>
</dbReference>
<dbReference type="InterPro" id="IPR037923">
    <property type="entry name" value="HTH-like"/>
</dbReference>
<evidence type="ECO:0000256" key="1">
    <source>
        <dbReference type="ARBA" id="ARBA00023015"/>
    </source>
</evidence>
<dbReference type="PROSITE" id="PS00041">
    <property type="entry name" value="HTH_ARAC_FAMILY_1"/>
    <property type="match status" value="1"/>
</dbReference>
<comment type="caution">
    <text evidence="5">The sequence shown here is derived from an EMBL/GenBank/DDBJ whole genome shotgun (WGS) entry which is preliminary data.</text>
</comment>
<proteinExistence type="predicted"/>
<dbReference type="Gene3D" id="2.60.120.10">
    <property type="entry name" value="Jelly Rolls"/>
    <property type="match status" value="1"/>
</dbReference>
<sequence length="275" mass="32139">MEFVHELVLPNDDLPFKMFLFEGKDGNYIREKHWHRSVEIFAVFEGSLEFYINGEDTHLEAGEFVIVNSNEVHSIAATRPNRTVVLQIPLHIFENYFTEENFICFTHNACVQDEKIMELVGQMFETYTARESGYELKVQGDFFFLLYLMVTKYRRLDVSEELVRKGKNLNKLSIITTYIKDNYTKELTLESLAERFGYSPAYLSRMFQKYAMTNYKAYLQSVRVEYACKELANTDHSIGEIALNNGFPDGRALARAFKKRYGMLPSEYKKTKNST</sequence>
<evidence type="ECO:0000256" key="2">
    <source>
        <dbReference type="ARBA" id="ARBA00023125"/>
    </source>
</evidence>
<dbReference type="InterPro" id="IPR009057">
    <property type="entry name" value="Homeodomain-like_sf"/>
</dbReference>
<keyword evidence="6" id="KW-1185">Reference proteome</keyword>
<dbReference type="RefSeq" id="WP_066735692.1">
    <property type="nucleotide sequence ID" value="NZ_JAJCIQ010000012.1"/>
</dbReference>
<evidence type="ECO:0000313" key="5">
    <source>
        <dbReference type="EMBL" id="MCB7388507.1"/>
    </source>
</evidence>
<dbReference type="EMBL" id="JAJCIS010000012">
    <property type="protein sequence ID" value="MCB7388507.1"/>
    <property type="molecule type" value="Genomic_DNA"/>
</dbReference>
<protein>
    <submittedName>
        <fullName evidence="5">AraC family transcriptional regulator</fullName>
    </submittedName>
</protein>
<dbReference type="PANTHER" id="PTHR43280">
    <property type="entry name" value="ARAC-FAMILY TRANSCRIPTIONAL REGULATOR"/>
    <property type="match status" value="1"/>
</dbReference>
<evidence type="ECO:0000313" key="6">
    <source>
        <dbReference type="Proteomes" id="UP001299546"/>
    </source>
</evidence>
<feature type="domain" description="HTH araC/xylS-type" evidence="4">
    <location>
        <begin position="173"/>
        <end position="271"/>
    </location>
</feature>
<dbReference type="Gene3D" id="1.10.10.60">
    <property type="entry name" value="Homeodomain-like"/>
    <property type="match status" value="2"/>
</dbReference>
<dbReference type="Proteomes" id="UP001299546">
    <property type="component" value="Unassembled WGS sequence"/>
</dbReference>
<keyword evidence="2" id="KW-0238">DNA-binding</keyword>
<evidence type="ECO:0000256" key="3">
    <source>
        <dbReference type="ARBA" id="ARBA00023163"/>
    </source>
</evidence>
<dbReference type="InterPro" id="IPR014710">
    <property type="entry name" value="RmlC-like_jellyroll"/>
</dbReference>
<dbReference type="PANTHER" id="PTHR43280:SF2">
    <property type="entry name" value="HTH-TYPE TRANSCRIPTIONAL REGULATOR EXSA"/>
    <property type="match status" value="1"/>
</dbReference>
<accession>A0ABS8DJ99</accession>
<evidence type="ECO:0000259" key="4">
    <source>
        <dbReference type="PROSITE" id="PS01124"/>
    </source>
</evidence>